<feature type="transmembrane region" description="Helical" evidence="1">
    <location>
        <begin position="220"/>
        <end position="238"/>
    </location>
</feature>
<feature type="transmembrane region" description="Helical" evidence="1">
    <location>
        <begin position="87"/>
        <end position="109"/>
    </location>
</feature>
<sequence>MHTVKFSSLMQLQSTSSVDRRIALVIGATVVGLLIRSTPLDLLPGDAGEFQFAAWNFGLAHATGYPLYLMIGGLWQHVWAWFGVSPAAALNVLSAVFAAAAAGLLYLVLVQWLPAAPTTRRLAAGLAVAFFVANPTVRSQAIQAEVYALHALLLIAILWAAGRILLVETLSDAAFARRFTLLAFCFGLGLTHHATTVLLGPALLLGLLVRRSAWLRSSRAWLWALPAGLVPLLLYLYVPLRSGPDASPWYHQRLGDGVLTLFDNTPAAFFDFITGRSISVGFHDAASALAAVPTAVVLWMRHVEWAGLLLIGIGLWVLVRLHAWPLLTLTVSYFVIQQIFNLFYSIGDIFVYYIPLYLIASIWIAFAGAGIGVGFRFVRGVSAPTQPAAWGIGLLLVLFILPLQLWVAYTSLFDQLKSESAATRAQWEGILGADPPAEAILISNDRNEMVPLFYLQGVEGRGKGHTGLFPLIAPGERFQDIAATVQTALDEGGSQPVYLIKPMPGLEVRFALEPRTPPLVEVVGTSFTEAPSIQRNAPYGPLLLLGYTWTPTAEGIEVTLMWRVMAPLEDNYTTTVQLFDAAGEKIGQNDRLPGGVYYPTSLWKPGEVLVERHLIFLQADATPQRILVGMYRSADGGLLAPPLEFPLSESE</sequence>
<dbReference type="AlphaFoldDB" id="A0A7C1FJL7"/>
<keyword evidence="1" id="KW-0472">Membrane</keyword>
<feature type="transmembrane region" description="Helical" evidence="1">
    <location>
        <begin position="146"/>
        <end position="167"/>
    </location>
</feature>
<dbReference type="InterPro" id="IPR052724">
    <property type="entry name" value="GT117_domain-containing"/>
</dbReference>
<evidence type="ECO:0000256" key="1">
    <source>
        <dbReference type="SAM" id="Phobius"/>
    </source>
</evidence>
<dbReference type="Pfam" id="PF11028">
    <property type="entry name" value="TMEM260-like"/>
    <property type="match status" value="1"/>
</dbReference>
<feature type="transmembrane region" description="Helical" evidence="1">
    <location>
        <begin position="179"/>
        <end position="208"/>
    </location>
</feature>
<comment type="caution">
    <text evidence="2">The sequence shown here is derived from an EMBL/GenBank/DDBJ whole genome shotgun (WGS) entry which is preliminary data.</text>
</comment>
<gene>
    <name evidence="2" type="ORF">ENQ20_18520</name>
</gene>
<proteinExistence type="predicted"/>
<keyword evidence="1" id="KW-0812">Transmembrane</keyword>
<feature type="transmembrane region" description="Helical" evidence="1">
    <location>
        <begin position="302"/>
        <end position="319"/>
    </location>
</feature>
<dbReference type="PANTHER" id="PTHR16214">
    <property type="entry name" value="TRANSMEMBRANE PROTEIN 260"/>
    <property type="match status" value="1"/>
</dbReference>
<feature type="transmembrane region" description="Helical" evidence="1">
    <location>
        <begin position="121"/>
        <end position="137"/>
    </location>
</feature>
<accession>A0A7C1FJL7</accession>
<keyword evidence="1" id="KW-1133">Transmembrane helix</keyword>
<reference evidence="2" key="1">
    <citation type="journal article" date="2020" name="mSystems">
        <title>Genome- and Community-Level Interaction Insights into Carbon Utilization and Element Cycling Functions of Hydrothermarchaeota in Hydrothermal Sediment.</title>
        <authorList>
            <person name="Zhou Z."/>
            <person name="Liu Y."/>
            <person name="Xu W."/>
            <person name="Pan J."/>
            <person name="Luo Z.H."/>
            <person name="Li M."/>
        </authorList>
    </citation>
    <scope>NUCLEOTIDE SEQUENCE [LARGE SCALE GENOMIC DNA]</scope>
    <source>
        <strain evidence="2">SpSt-289</strain>
    </source>
</reference>
<feature type="transmembrane region" description="Helical" evidence="1">
    <location>
        <begin position="52"/>
        <end position="75"/>
    </location>
</feature>
<feature type="transmembrane region" description="Helical" evidence="1">
    <location>
        <begin position="350"/>
        <end position="375"/>
    </location>
</feature>
<dbReference type="PANTHER" id="PTHR16214:SF3">
    <property type="entry name" value="TRANSMEMBRANE PROTEIN 260"/>
    <property type="match status" value="1"/>
</dbReference>
<feature type="transmembrane region" description="Helical" evidence="1">
    <location>
        <begin position="387"/>
        <end position="409"/>
    </location>
</feature>
<dbReference type="EMBL" id="DSMG01000193">
    <property type="protein sequence ID" value="HDX33456.1"/>
    <property type="molecule type" value="Genomic_DNA"/>
</dbReference>
<evidence type="ECO:0000313" key="2">
    <source>
        <dbReference type="EMBL" id="HDX33456.1"/>
    </source>
</evidence>
<feature type="transmembrane region" description="Helical" evidence="1">
    <location>
        <begin position="21"/>
        <end position="40"/>
    </location>
</feature>
<organism evidence="2">
    <name type="scientific">Caldilinea aerophila</name>
    <dbReference type="NCBI Taxonomy" id="133453"/>
    <lineage>
        <taxon>Bacteria</taxon>
        <taxon>Bacillati</taxon>
        <taxon>Chloroflexota</taxon>
        <taxon>Caldilineae</taxon>
        <taxon>Caldilineales</taxon>
        <taxon>Caldilineaceae</taxon>
        <taxon>Caldilinea</taxon>
    </lineage>
</organism>
<dbReference type="InterPro" id="IPR021280">
    <property type="entry name" value="TMEM260-like"/>
</dbReference>
<name>A0A7C1FJL7_9CHLR</name>
<protein>
    <submittedName>
        <fullName evidence="2">DUF2723 domain-containing protein</fullName>
    </submittedName>
</protein>